<sequence>MITHNLSESALDLLQKPIQWRTPPRLQRNCFSHSSLHFVEDGGNYVEVGSMANIVKVIMDEFSGLLTHIKNLTLSAYMLDFIFEDPLT</sequence>
<comment type="caution">
    <text evidence="1">The sequence shown here is derived from an EMBL/GenBank/DDBJ whole genome shotgun (WGS) entry which is preliminary data.</text>
</comment>
<protein>
    <submittedName>
        <fullName evidence="1">Uncharacterized protein</fullName>
    </submittedName>
</protein>
<dbReference type="AlphaFoldDB" id="A0A4Y2PP66"/>
<evidence type="ECO:0000313" key="2">
    <source>
        <dbReference type="Proteomes" id="UP000499080"/>
    </source>
</evidence>
<name>A0A4Y2PP66_ARAVE</name>
<dbReference type="Proteomes" id="UP000499080">
    <property type="component" value="Unassembled WGS sequence"/>
</dbReference>
<dbReference type="EMBL" id="BGPR01011814">
    <property type="protein sequence ID" value="GBN53104.1"/>
    <property type="molecule type" value="Genomic_DNA"/>
</dbReference>
<gene>
    <name evidence="1" type="ORF">AVEN_116148_1</name>
</gene>
<accession>A0A4Y2PP66</accession>
<organism evidence="1 2">
    <name type="scientific">Araneus ventricosus</name>
    <name type="common">Orbweaver spider</name>
    <name type="synonym">Epeira ventricosa</name>
    <dbReference type="NCBI Taxonomy" id="182803"/>
    <lineage>
        <taxon>Eukaryota</taxon>
        <taxon>Metazoa</taxon>
        <taxon>Ecdysozoa</taxon>
        <taxon>Arthropoda</taxon>
        <taxon>Chelicerata</taxon>
        <taxon>Arachnida</taxon>
        <taxon>Araneae</taxon>
        <taxon>Araneomorphae</taxon>
        <taxon>Entelegynae</taxon>
        <taxon>Araneoidea</taxon>
        <taxon>Araneidae</taxon>
        <taxon>Araneus</taxon>
    </lineage>
</organism>
<proteinExistence type="predicted"/>
<keyword evidence="2" id="KW-1185">Reference proteome</keyword>
<evidence type="ECO:0000313" key="1">
    <source>
        <dbReference type="EMBL" id="GBN53104.1"/>
    </source>
</evidence>
<reference evidence="1 2" key="1">
    <citation type="journal article" date="2019" name="Sci. Rep.">
        <title>Orb-weaving spider Araneus ventricosus genome elucidates the spidroin gene catalogue.</title>
        <authorList>
            <person name="Kono N."/>
            <person name="Nakamura H."/>
            <person name="Ohtoshi R."/>
            <person name="Moran D.A.P."/>
            <person name="Shinohara A."/>
            <person name="Yoshida Y."/>
            <person name="Fujiwara M."/>
            <person name="Mori M."/>
            <person name="Tomita M."/>
            <person name="Arakawa K."/>
        </authorList>
    </citation>
    <scope>NUCLEOTIDE SEQUENCE [LARGE SCALE GENOMIC DNA]</scope>
</reference>